<evidence type="ECO:0000313" key="2">
    <source>
        <dbReference type="EMBL" id="KAJ9598163.1"/>
    </source>
</evidence>
<feature type="non-terminal residue" evidence="2">
    <location>
        <position position="1"/>
    </location>
</feature>
<sequence length="91" mass="10047">IFKSHLPICLLVLMGLDKTPPLPIQQPGNVTFNSLKQIMAHSLTGSIIFLFQVISLLSPRVDAGLWSAERFSSRSLPIRLNSFTSIRVSAL</sequence>
<gene>
    <name evidence="2" type="ORF">L9F63_011149</name>
</gene>
<accession>A0AAD8AI29</accession>
<dbReference type="AlphaFoldDB" id="A0AAD8AI29"/>
<reference evidence="2" key="2">
    <citation type="submission" date="2023-05" db="EMBL/GenBank/DDBJ databases">
        <authorList>
            <person name="Fouks B."/>
        </authorList>
    </citation>
    <scope>NUCLEOTIDE SEQUENCE</scope>
    <source>
        <strain evidence="2">Stay&amp;Tobe</strain>
        <tissue evidence="2">Testes</tissue>
    </source>
</reference>
<organism evidence="2 3">
    <name type="scientific">Diploptera punctata</name>
    <name type="common">Pacific beetle cockroach</name>
    <dbReference type="NCBI Taxonomy" id="6984"/>
    <lineage>
        <taxon>Eukaryota</taxon>
        <taxon>Metazoa</taxon>
        <taxon>Ecdysozoa</taxon>
        <taxon>Arthropoda</taxon>
        <taxon>Hexapoda</taxon>
        <taxon>Insecta</taxon>
        <taxon>Pterygota</taxon>
        <taxon>Neoptera</taxon>
        <taxon>Polyneoptera</taxon>
        <taxon>Dictyoptera</taxon>
        <taxon>Blattodea</taxon>
        <taxon>Blaberoidea</taxon>
        <taxon>Blaberidae</taxon>
        <taxon>Diplopterinae</taxon>
        <taxon>Diploptera</taxon>
    </lineage>
</organism>
<evidence type="ECO:0000313" key="3">
    <source>
        <dbReference type="Proteomes" id="UP001233999"/>
    </source>
</evidence>
<keyword evidence="3" id="KW-1185">Reference proteome</keyword>
<feature type="signal peptide" evidence="1">
    <location>
        <begin position="1"/>
        <end position="21"/>
    </location>
</feature>
<dbReference type="Proteomes" id="UP001233999">
    <property type="component" value="Unassembled WGS sequence"/>
</dbReference>
<proteinExistence type="predicted"/>
<keyword evidence="1" id="KW-0732">Signal</keyword>
<protein>
    <submittedName>
        <fullName evidence="2">Uncharacterized protein</fullName>
    </submittedName>
</protein>
<name>A0AAD8AI29_DIPPU</name>
<comment type="caution">
    <text evidence="2">The sequence shown here is derived from an EMBL/GenBank/DDBJ whole genome shotgun (WGS) entry which is preliminary data.</text>
</comment>
<feature type="non-terminal residue" evidence="2">
    <location>
        <position position="91"/>
    </location>
</feature>
<reference evidence="2" key="1">
    <citation type="journal article" date="2023" name="IScience">
        <title>Live-bearing cockroach genome reveals convergent evolutionary mechanisms linked to viviparity in insects and beyond.</title>
        <authorList>
            <person name="Fouks B."/>
            <person name="Harrison M.C."/>
            <person name="Mikhailova A.A."/>
            <person name="Marchal E."/>
            <person name="English S."/>
            <person name="Carruthers M."/>
            <person name="Jennings E.C."/>
            <person name="Chiamaka E.L."/>
            <person name="Frigard R.A."/>
            <person name="Pippel M."/>
            <person name="Attardo G.M."/>
            <person name="Benoit J.B."/>
            <person name="Bornberg-Bauer E."/>
            <person name="Tobe S.S."/>
        </authorList>
    </citation>
    <scope>NUCLEOTIDE SEQUENCE</scope>
    <source>
        <strain evidence="2">Stay&amp;Tobe</strain>
    </source>
</reference>
<evidence type="ECO:0000256" key="1">
    <source>
        <dbReference type="SAM" id="SignalP"/>
    </source>
</evidence>
<feature type="chain" id="PRO_5041930313" evidence="1">
    <location>
        <begin position="22"/>
        <end position="91"/>
    </location>
</feature>
<dbReference type="EMBL" id="JASPKZ010001241">
    <property type="protein sequence ID" value="KAJ9598163.1"/>
    <property type="molecule type" value="Genomic_DNA"/>
</dbReference>